<dbReference type="InterPro" id="IPR009620">
    <property type="entry name" value="UPF0236"/>
</dbReference>
<protein>
    <submittedName>
        <fullName evidence="2">ISLre2 family transposase</fullName>
    </submittedName>
</protein>
<sequence>MDLTVLNERDFYSYLQEENKKTFLKMIETFENYIAPIMRSKGYKRINQAERTVLFSFGEITFSRSRWKKDGETKIPVDEKLGLVSHTRFSKEVLYQLTKLANYMPYRKVAEVMELLNQVYVTKDSVLSAIQKAGELLKEKEDYRILSPEVKQEKIKPEVLYIEGDGVWVKSSQEQEGSCSKELSHFVVHTGCQENNRRTLKDKLEVISINYKEAKDKILDLIHNHFDITSETVIVTNSDGGGGYTPKAFKELAAAFSPKKHIHFWDAFHVNQLIKRIFNPFPPELKSLTFEGVKKQDKETVSLALDTAEALIDNEEKLEPFQRLKRQLLRNFDYTHRPEHQGLSSKGIGVMESQHRKITYRMKNKGMYWSDKGADTISQTILLDHEGKLRDLFFGDWRENYEIIQERSQHTTGYFLRVGTSKKIYDLPKVDLPQKTVQIEE</sequence>
<evidence type="ECO:0000313" key="3">
    <source>
        <dbReference type="Proteomes" id="UP001164948"/>
    </source>
</evidence>
<dbReference type="Proteomes" id="UP001164948">
    <property type="component" value="Chromosome"/>
</dbReference>
<evidence type="ECO:0000313" key="2">
    <source>
        <dbReference type="EMBL" id="WAI92188.1"/>
    </source>
</evidence>
<reference evidence="2" key="1">
    <citation type="submission" date="2022-03" db="EMBL/GenBank/DDBJ databases">
        <title>Characterization and genomic analysis of a Streptococcus dysgalactiae associated with cultured channel catfish mortalities in China.</title>
        <authorList>
            <person name="Wang J."/>
            <person name="Geng Y."/>
        </authorList>
    </citation>
    <scope>NUCLEOTIDE SEQUENCE</scope>
    <source>
        <strain evidence="2">WJ001</strain>
    </source>
</reference>
<proteinExistence type="inferred from homology"/>
<organism evidence="2 3">
    <name type="scientific">Streptococcus dysgalactiae</name>
    <dbReference type="NCBI Taxonomy" id="1334"/>
    <lineage>
        <taxon>Bacteria</taxon>
        <taxon>Bacillati</taxon>
        <taxon>Bacillota</taxon>
        <taxon>Bacilli</taxon>
        <taxon>Lactobacillales</taxon>
        <taxon>Streptococcaceae</taxon>
        <taxon>Streptococcus</taxon>
    </lineage>
</organism>
<evidence type="ECO:0000256" key="1">
    <source>
        <dbReference type="ARBA" id="ARBA00006539"/>
    </source>
</evidence>
<dbReference type="NCBIfam" id="NF033529">
    <property type="entry name" value="transpos_ISLre2"/>
    <property type="match status" value="1"/>
</dbReference>
<dbReference type="Pfam" id="PF06782">
    <property type="entry name" value="UPF0236"/>
    <property type="match status" value="1"/>
</dbReference>
<accession>A0AAE9UKA4</accession>
<dbReference type="EMBL" id="CP095081">
    <property type="protein sequence ID" value="WAI92188.1"/>
    <property type="molecule type" value="Genomic_DNA"/>
</dbReference>
<comment type="similarity">
    <text evidence="1">Belongs to the UPF0236 family.</text>
</comment>
<name>A0AAE9UKA4_STRDY</name>
<gene>
    <name evidence="2" type="ORF">MP619_06585</name>
</gene>
<dbReference type="AlphaFoldDB" id="A0AAE9UKA4"/>
<dbReference type="RefSeq" id="WP_268227706.1">
    <property type="nucleotide sequence ID" value="NZ_CP095081.1"/>
</dbReference>